<name>A0A7W3NHI2_PRIAR</name>
<dbReference type="InterPro" id="IPR019618">
    <property type="entry name" value="Spore_germination_GerPA"/>
</dbReference>
<accession>A0A7W3NHI2</accession>
<gene>
    <name evidence="2" type="ORF">HNP21_006165</name>
</gene>
<comment type="similarity">
    <text evidence="1">Belongs to the GerPA/GerPF family.</text>
</comment>
<organism evidence="2 3">
    <name type="scientific">Priestia aryabhattai</name>
    <name type="common">Bacillus aryabhattai</name>
    <dbReference type="NCBI Taxonomy" id="412384"/>
    <lineage>
        <taxon>Bacteria</taxon>
        <taxon>Bacillati</taxon>
        <taxon>Bacillota</taxon>
        <taxon>Bacilli</taxon>
        <taxon>Bacillales</taxon>
        <taxon>Bacillaceae</taxon>
        <taxon>Priestia</taxon>
    </lineage>
</organism>
<evidence type="ECO:0000256" key="1">
    <source>
        <dbReference type="ARBA" id="ARBA00008103"/>
    </source>
</evidence>
<evidence type="ECO:0000313" key="3">
    <source>
        <dbReference type="Proteomes" id="UP000543174"/>
    </source>
</evidence>
<dbReference type="Proteomes" id="UP000543174">
    <property type="component" value="Unassembled WGS sequence"/>
</dbReference>
<protein>
    <submittedName>
        <fullName evidence="2">Spore germination protein PF</fullName>
    </submittedName>
</protein>
<dbReference type="RefSeq" id="WP_182528246.1">
    <property type="nucleotide sequence ID" value="NZ_JACJHT010000022.1"/>
</dbReference>
<proteinExistence type="inferred from homology"/>
<reference evidence="2" key="1">
    <citation type="submission" date="2020-08" db="EMBL/GenBank/DDBJ databases">
        <title>Functional genomics of gut bacteria from endangered species of beetles.</title>
        <authorList>
            <person name="Carlos-Shanley C."/>
        </authorList>
    </citation>
    <scope>NUCLEOTIDE SEQUENCE [LARGE SCALE GENOMIC DNA]</scope>
    <source>
        <strain evidence="2">S00060</strain>
    </source>
</reference>
<dbReference type="EMBL" id="JACJHT010000022">
    <property type="protein sequence ID" value="MBA9042987.1"/>
    <property type="molecule type" value="Genomic_DNA"/>
</dbReference>
<dbReference type="PANTHER" id="PTHR37808">
    <property type="entry name" value="SPORE GERMINATION PROTEIN-LIKE PROTEIN YDZR-RELATED"/>
    <property type="match status" value="1"/>
</dbReference>
<evidence type="ECO:0000313" key="2">
    <source>
        <dbReference type="EMBL" id="MBA9042987.1"/>
    </source>
</evidence>
<dbReference type="PANTHER" id="PTHR37808:SF1">
    <property type="entry name" value="SPORE GERMINATION PROTEIN-LIKE PROTEIN YDZR"/>
    <property type="match status" value="1"/>
</dbReference>
<comment type="caution">
    <text evidence="2">The sequence shown here is derived from an EMBL/GenBank/DDBJ whole genome shotgun (WGS) entry which is preliminary data.</text>
</comment>
<dbReference type="Pfam" id="PF10676">
    <property type="entry name" value="gerPA"/>
    <property type="match status" value="1"/>
</dbReference>
<keyword evidence="3" id="KW-1185">Reference proteome</keyword>
<dbReference type="AlphaFoldDB" id="A0A7W3NHI2"/>
<sequence length="72" mass="7098">MPILIANVCIPNVTGGIVTFGDTYYVSPKSNTKSASGAGGGNTGVFVNTNSGVSGTNTIDPDCSDQNSAGNA</sequence>